<dbReference type="Gene3D" id="3.10.129.10">
    <property type="entry name" value="Hotdog Thioesterase"/>
    <property type="match status" value="1"/>
</dbReference>
<organism evidence="1 2">
    <name type="scientific">Actinomadura barringtoniae</name>
    <dbReference type="NCBI Taxonomy" id="1427535"/>
    <lineage>
        <taxon>Bacteria</taxon>
        <taxon>Bacillati</taxon>
        <taxon>Actinomycetota</taxon>
        <taxon>Actinomycetes</taxon>
        <taxon>Streptosporangiales</taxon>
        <taxon>Thermomonosporaceae</taxon>
        <taxon>Actinomadura</taxon>
    </lineage>
</organism>
<evidence type="ECO:0008006" key="3">
    <source>
        <dbReference type="Google" id="ProtNLM"/>
    </source>
</evidence>
<evidence type="ECO:0000313" key="1">
    <source>
        <dbReference type="EMBL" id="MBO2449394.1"/>
    </source>
</evidence>
<sequence length="222" mass="23744">MIIDARYCGPDGSGNGGYVAGLLSKELTAHTVTVTLRQPPPLAHELRLDRDESGNGVRLFDGERLIAEAFTGAIVVPQVPAVPYEVALEGAEKYRAAESHPFPRCFVCGPEREDGMGGMGLEPGPVGEGLVASPWTAESPSHELLWAALDCPGGWSCFQPERPALLGTMTAQVVELPRDGERCVVMGLARSREGRKLHAATAAYGADGRLLGRAEQIWIQSR</sequence>
<dbReference type="Proteomes" id="UP000669179">
    <property type="component" value="Unassembled WGS sequence"/>
</dbReference>
<dbReference type="EMBL" id="JAGEOJ010000008">
    <property type="protein sequence ID" value="MBO2449394.1"/>
    <property type="molecule type" value="Genomic_DNA"/>
</dbReference>
<dbReference type="AlphaFoldDB" id="A0A939T5D8"/>
<proteinExistence type="predicted"/>
<dbReference type="InterPro" id="IPR029069">
    <property type="entry name" value="HotDog_dom_sf"/>
</dbReference>
<name>A0A939T5D8_9ACTN</name>
<dbReference type="SUPFAM" id="SSF54637">
    <property type="entry name" value="Thioesterase/thiol ester dehydrase-isomerase"/>
    <property type="match status" value="1"/>
</dbReference>
<protein>
    <recommendedName>
        <fullName evidence="3">Thioesterase family protein</fullName>
    </recommendedName>
</protein>
<keyword evidence="2" id="KW-1185">Reference proteome</keyword>
<evidence type="ECO:0000313" key="2">
    <source>
        <dbReference type="Proteomes" id="UP000669179"/>
    </source>
</evidence>
<gene>
    <name evidence="1" type="ORF">J4573_19995</name>
</gene>
<dbReference type="RefSeq" id="WP_208257290.1">
    <property type="nucleotide sequence ID" value="NZ_JAGEOJ010000008.1"/>
</dbReference>
<reference evidence="1" key="1">
    <citation type="submission" date="2021-03" db="EMBL/GenBank/DDBJ databases">
        <authorList>
            <person name="Kanchanasin P."/>
            <person name="Saeng-In P."/>
            <person name="Phongsopitanun W."/>
            <person name="Yuki M."/>
            <person name="Kudo T."/>
            <person name="Ohkuma M."/>
            <person name="Tanasupawat S."/>
        </authorList>
    </citation>
    <scope>NUCLEOTIDE SEQUENCE</scope>
    <source>
        <strain evidence="1">GKU 128</strain>
    </source>
</reference>
<accession>A0A939T5D8</accession>
<comment type="caution">
    <text evidence="1">The sequence shown here is derived from an EMBL/GenBank/DDBJ whole genome shotgun (WGS) entry which is preliminary data.</text>
</comment>